<dbReference type="PROSITE" id="PS50280">
    <property type="entry name" value="SET"/>
    <property type="match status" value="1"/>
</dbReference>
<reference evidence="2 3" key="1">
    <citation type="submission" date="2022-11" db="EMBL/GenBank/DDBJ databases">
        <title>Mucor velutinosus strain NIH1002 WGS.</title>
        <authorList>
            <person name="Subramanian P."/>
            <person name="Mullikin J.C."/>
            <person name="Segre J.A."/>
            <person name="Zelazny A.M."/>
        </authorList>
    </citation>
    <scope>NUCLEOTIDE SEQUENCE [LARGE SCALE GENOMIC DNA]</scope>
    <source>
        <strain evidence="2 3">NIH1002</strain>
    </source>
</reference>
<evidence type="ECO:0000313" key="2">
    <source>
        <dbReference type="EMBL" id="KAK4520313.1"/>
    </source>
</evidence>
<name>A0AAN7I3A3_9FUNG</name>
<evidence type="ECO:0000259" key="1">
    <source>
        <dbReference type="PROSITE" id="PS50280"/>
    </source>
</evidence>
<accession>A0AAN7I3A3</accession>
<dbReference type="SUPFAM" id="SSF82199">
    <property type="entry name" value="SET domain"/>
    <property type="match status" value="1"/>
</dbReference>
<proteinExistence type="predicted"/>
<dbReference type="InterPro" id="IPR001214">
    <property type="entry name" value="SET_dom"/>
</dbReference>
<keyword evidence="3" id="KW-1185">Reference proteome</keyword>
<dbReference type="GeneID" id="89952132"/>
<dbReference type="GO" id="GO:0005634">
    <property type="term" value="C:nucleus"/>
    <property type="evidence" value="ECO:0007669"/>
    <property type="project" value="TreeGrafter"/>
</dbReference>
<evidence type="ECO:0000313" key="3">
    <source>
        <dbReference type="Proteomes" id="UP001304243"/>
    </source>
</evidence>
<organism evidence="2 3">
    <name type="scientific">Mucor velutinosus</name>
    <dbReference type="NCBI Taxonomy" id="708070"/>
    <lineage>
        <taxon>Eukaryota</taxon>
        <taxon>Fungi</taxon>
        <taxon>Fungi incertae sedis</taxon>
        <taxon>Mucoromycota</taxon>
        <taxon>Mucoromycotina</taxon>
        <taxon>Mucoromycetes</taxon>
        <taxon>Mucorales</taxon>
        <taxon>Mucorineae</taxon>
        <taxon>Mucoraceae</taxon>
        <taxon>Mucor</taxon>
    </lineage>
</organism>
<sequence length="443" mass="50500">MEEFLTWAKSQGIDSTATIKKTPHAGYGLFATQDSCNTPVHIPFKALLSSQKAIQVEPFAAALKTLYNTDNLEQVSHTHEKQVLCLFLIYCQFFDKATAWKPYMDILPSMDFFKENHLLFNLHYLQGTSLEKSTRAKLNKLKRELEAINQAESSWLSKIDIDMYKWADCIFWSRVVGIGGAFEENDTAHTSNMVMIPYFDFANHSVDRPNMRWQPTSDGGIDLVTYPDMVKKGDELLLSYGSKPNQELLFLHSFCAENNPNASCFTLPVAPFLHPEADLLNMPKIRWLQQSGVKPTLTLSQSSKDADLMDIGWSHESIQLMYLVVMDEDNGLRFGLDEQENVELYIQDQKVTTLDTLQQMTNDMNLLPVIQLRVIMLLIDALQHQYSVNTEHALVDDTPIGKQALIYRNEEKSLLESALQTLTKLSDKLMQNPTVVKYLKNAQ</sequence>
<dbReference type="GO" id="GO:0016279">
    <property type="term" value="F:protein-lysine N-methyltransferase activity"/>
    <property type="evidence" value="ECO:0007669"/>
    <property type="project" value="TreeGrafter"/>
</dbReference>
<dbReference type="AlphaFoldDB" id="A0AAN7I3A3"/>
<dbReference type="Proteomes" id="UP001304243">
    <property type="component" value="Unassembled WGS sequence"/>
</dbReference>
<dbReference type="PANTHER" id="PTHR13271">
    <property type="entry name" value="UNCHARACTERIZED PUTATIVE METHYLTRANSFERASE"/>
    <property type="match status" value="1"/>
</dbReference>
<dbReference type="InterPro" id="IPR050600">
    <property type="entry name" value="SETD3_SETD6_MTase"/>
</dbReference>
<gene>
    <name evidence="2" type="ORF">ATC70_008446</name>
</gene>
<protein>
    <recommendedName>
        <fullName evidence="1">SET domain-containing protein</fullName>
    </recommendedName>
</protein>
<dbReference type="RefSeq" id="XP_064686979.1">
    <property type="nucleotide sequence ID" value="XM_064827695.1"/>
</dbReference>
<dbReference type="CDD" id="cd10527">
    <property type="entry name" value="SET_LSMT"/>
    <property type="match status" value="1"/>
</dbReference>
<dbReference type="Gene3D" id="3.90.1410.10">
    <property type="entry name" value="set domain protein methyltransferase, domain 1"/>
    <property type="match status" value="1"/>
</dbReference>
<dbReference type="PANTHER" id="PTHR13271:SF34">
    <property type="entry name" value="N-LYSINE METHYLTRANSFERASE SETD6"/>
    <property type="match status" value="1"/>
</dbReference>
<comment type="caution">
    <text evidence="2">The sequence shown here is derived from an EMBL/GenBank/DDBJ whole genome shotgun (WGS) entry which is preliminary data.</text>
</comment>
<feature type="domain" description="SET" evidence="1">
    <location>
        <begin position="15"/>
        <end position="241"/>
    </location>
</feature>
<dbReference type="EMBL" id="JASEJX010000011">
    <property type="protein sequence ID" value="KAK4520313.1"/>
    <property type="molecule type" value="Genomic_DNA"/>
</dbReference>
<dbReference type="InterPro" id="IPR046341">
    <property type="entry name" value="SET_dom_sf"/>
</dbReference>